<evidence type="ECO:0000313" key="3">
    <source>
        <dbReference type="Proteomes" id="UP001556367"/>
    </source>
</evidence>
<dbReference type="EMBL" id="JASNQZ010000015">
    <property type="protein sequence ID" value="KAL0946791.1"/>
    <property type="molecule type" value="Genomic_DNA"/>
</dbReference>
<sequence>MVPTVEQIEEYIESLEELVFSSITIPEAPNVREAVNRIWVDISRYGPGLPSFPEVRIQALGDFEVPPPPPPPPPLLSSHSLLSRSTSWVGRHPWKACAGLTVGVIGAGLLVGYGNAYLKVSKKRVKSASDERRQVVVVLGGDTPLGLPLILELERKGYIVITSVSTPEAVEFIEGHCHGYVRALVLDPTEVLSDAHTDAVSVFLRSLTSTLSRRFPITAAGDPFAHPSSLPYIHSIVSLLSLTQAPSHAPLEHLPLRSSYVPYLGATHIAPLQVIQGLLPLLRTAPARAKDKGKKTVIICLPATAARIGLPFSSLQAMSAAATLRGAEVLRREIDVAALTDKSESMKNIKVVVVDVGAFEVEPAVPSLPPHDVYKAMESWTASEKVTYGPAFASIFREVQPQPHRFWSSFASLFTSGHRAGIARRGSGTAVFVNTLVGVVSDGRIGSSMLGIGPAVRKFYSWIAGKRIVVGAGANTYRVASHLPSIILDTLLMIPHVLISIRNALLPVQPYIRPSVPSTLPPPSSVPPPLDISSSEHEDSGHELSETGSEADVESNPGDGGEDGSWVSLKKRH</sequence>
<name>A0ABR3IU03_9AGAR</name>
<feature type="compositionally biased region" description="Basic and acidic residues" evidence="1">
    <location>
        <begin position="534"/>
        <end position="545"/>
    </location>
</feature>
<protein>
    <recommendedName>
        <fullName evidence="4">DUF1776-domain-containing protein</fullName>
    </recommendedName>
</protein>
<dbReference type="InterPro" id="IPR013952">
    <property type="entry name" value="DUF1776_fun"/>
</dbReference>
<dbReference type="SUPFAM" id="SSF51735">
    <property type="entry name" value="NAD(P)-binding Rossmann-fold domains"/>
    <property type="match status" value="2"/>
</dbReference>
<evidence type="ECO:0000256" key="1">
    <source>
        <dbReference type="SAM" id="MobiDB-lite"/>
    </source>
</evidence>
<dbReference type="PANTHER" id="PTHR43313:SF1">
    <property type="entry name" value="3BETA-HYDROXYSTEROID DEHYDROGENASE DHS-16"/>
    <property type="match status" value="1"/>
</dbReference>
<dbReference type="Gene3D" id="3.40.50.720">
    <property type="entry name" value="NAD(P)-binding Rossmann-like Domain"/>
    <property type="match status" value="1"/>
</dbReference>
<dbReference type="PANTHER" id="PTHR43313">
    <property type="entry name" value="SHORT-CHAIN DEHYDROGENASE/REDUCTASE FAMILY 9C"/>
    <property type="match status" value="1"/>
</dbReference>
<proteinExistence type="predicted"/>
<reference evidence="3" key="1">
    <citation type="submission" date="2024-06" db="EMBL/GenBank/DDBJ databases">
        <title>Multi-omics analyses provide insights into the biosynthesis of the anticancer antibiotic pleurotin in Hohenbuehelia grisea.</title>
        <authorList>
            <person name="Weaver J.A."/>
            <person name="Alberti F."/>
        </authorList>
    </citation>
    <scope>NUCLEOTIDE SEQUENCE [LARGE SCALE GENOMIC DNA]</scope>
    <source>
        <strain evidence="3">T-177</strain>
    </source>
</reference>
<evidence type="ECO:0000313" key="2">
    <source>
        <dbReference type="EMBL" id="KAL0946791.1"/>
    </source>
</evidence>
<feature type="compositionally biased region" description="Pro residues" evidence="1">
    <location>
        <begin position="519"/>
        <end position="530"/>
    </location>
</feature>
<evidence type="ECO:0008006" key="4">
    <source>
        <dbReference type="Google" id="ProtNLM"/>
    </source>
</evidence>
<gene>
    <name evidence="2" type="ORF">HGRIS_012964</name>
</gene>
<comment type="caution">
    <text evidence="2">The sequence shown here is derived from an EMBL/GenBank/DDBJ whole genome shotgun (WGS) entry which is preliminary data.</text>
</comment>
<keyword evidence="3" id="KW-1185">Reference proteome</keyword>
<dbReference type="Proteomes" id="UP001556367">
    <property type="component" value="Unassembled WGS sequence"/>
</dbReference>
<organism evidence="2 3">
    <name type="scientific">Hohenbuehelia grisea</name>
    <dbReference type="NCBI Taxonomy" id="104357"/>
    <lineage>
        <taxon>Eukaryota</taxon>
        <taxon>Fungi</taxon>
        <taxon>Dikarya</taxon>
        <taxon>Basidiomycota</taxon>
        <taxon>Agaricomycotina</taxon>
        <taxon>Agaricomycetes</taxon>
        <taxon>Agaricomycetidae</taxon>
        <taxon>Agaricales</taxon>
        <taxon>Pleurotineae</taxon>
        <taxon>Pleurotaceae</taxon>
        <taxon>Hohenbuehelia</taxon>
    </lineage>
</organism>
<dbReference type="InterPro" id="IPR036291">
    <property type="entry name" value="NAD(P)-bd_dom_sf"/>
</dbReference>
<dbReference type="Pfam" id="PF08643">
    <property type="entry name" value="DUF1776"/>
    <property type="match status" value="1"/>
</dbReference>
<accession>A0ABR3IU03</accession>
<feature type="region of interest" description="Disordered" evidence="1">
    <location>
        <begin position="516"/>
        <end position="573"/>
    </location>
</feature>